<dbReference type="InterPro" id="IPR026289">
    <property type="entry name" value="SBP_TakP-like"/>
</dbReference>
<dbReference type="PANTHER" id="PTHR33376">
    <property type="match status" value="1"/>
</dbReference>
<dbReference type="Gene3D" id="3.40.190.10">
    <property type="entry name" value="Periplasmic binding protein-like II"/>
    <property type="match status" value="1"/>
</dbReference>
<evidence type="ECO:0000256" key="3">
    <source>
        <dbReference type="PIRSR" id="PIRSR039026-2"/>
    </source>
</evidence>
<dbReference type="RefSeq" id="WP_109837033.1">
    <property type="nucleotide sequence ID" value="NZ_QGKM01000014.1"/>
</dbReference>
<dbReference type="CDD" id="cd13604">
    <property type="entry name" value="PBP2_TRAP_ketoacid_lactate_like"/>
    <property type="match status" value="1"/>
</dbReference>
<keyword evidence="3" id="KW-0479">Metal-binding</keyword>
<reference evidence="5 6" key="1">
    <citation type="submission" date="2018-05" db="EMBL/GenBank/DDBJ databases">
        <title>Leucothrix arctica sp. nov., isolated from Arctic seawater.</title>
        <authorList>
            <person name="Choi A."/>
            <person name="Baek K."/>
        </authorList>
    </citation>
    <scope>NUCLEOTIDE SEQUENCE [LARGE SCALE GENOMIC DNA]</scope>
    <source>
        <strain evidence="5 6">JCM 18388</strain>
    </source>
</reference>
<evidence type="ECO:0000256" key="4">
    <source>
        <dbReference type="SAM" id="SignalP"/>
    </source>
</evidence>
<feature type="chain" id="PRO_5016363621" evidence="4">
    <location>
        <begin position="27"/>
        <end position="357"/>
    </location>
</feature>
<accession>A0A317CL12</accession>
<dbReference type="GO" id="GO:0055085">
    <property type="term" value="P:transmembrane transport"/>
    <property type="evidence" value="ECO:0007669"/>
    <property type="project" value="InterPro"/>
</dbReference>
<organism evidence="5 6">
    <name type="scientific">Leucothrix pacifica</name>
    <dbReference type="NCBI Taxonomy" id="1247513"/>
    <lineage>
        <taxon>Bacteria</taxon>
        <taxon>Pseudomonadati</taxon>
        <taxon>Pseudomonadota</taxon>
        <taxon>Gammaproteobacteria</taxon>
        <taxon>Thiotrichales</taxon>
        <taxon>Thiotrichaceae</taxon>
        <taxon>Leucothrix</taxon>
    </lineage>
</organism>
<dbReference type="GO" id="GO:0046872">
    <property type="term" value="F:metal ion binding"/>
    <property type="evidence" value="ECO:0007669"/>
    <property type="project" value="UniProtKB-KW"/>
</dbReference>
<name>A0A317CL12_9GAMM</name>
<dbReference type="InterPro" id="IPR018389">
    <property type="entry name" value="DctP_fam"/>
</dbReference>
<feature type="binding site" evidence="2">
    <location>
        <position position="178"/>
    </location>
    <ligand>
        <name>substrate</name>
    </ligand>
</feature>
<dbReference type="AlphaFoldDB" id="A0A317CL12"/>
<dbReference type="Proteomes" id="UP000245539">
    <property type="component" value="Unassembled WGS sequence"/>
</dbReference>
<feature type="binding site" evidence="2">
    <location>
        <position position="157"/>
    </location>
    <ligand>
        <name>substrate</name>
    </ligand>
</feature>
<evidence type="ECO:0000313" key="6">
    <source>
        <dbReference type="Proteomes" id="UP000245539"/>
    </source>
</evidence>
<feature type="binding site" evidence="3">
    <location>
        <position position="241"/>
    </location>
    <ligand>
        <name>substrate</name>
    </ligand>
</feature>
<protein>
    <submittedName>
        <fullName evidence="5">C4-dicarboxylate ABC transporter</fullName>
    </submittedName>
</protein>
<dbReference type="PANTHER" id="PTHR33376:SF5">
    <property type="entry name" value="EXTRACYTOPLASMIC SOLUTE RECEPTOR PROTEIN"/>
    <property type="match status" value="1"/>
</dbReference>
<comment type="caution">
    <text evidence="5">The sequence shown here is derived from an EMBL/GenBank/DDBJ whole genome shotgun (WGS) entry which is preliminary data.</text>
</comment>
<dbReference type="EMBL" id="QGKM01000014">
    <property type="protein sequence ID" value="PWQ98871.1"/>
    <property type="molecule type" value="Genomic_DNA"/>
</dbReference>
<evidence type="ECO:0000313" key="5">
    <source>
        <dbReference type="EMBL" id="PWQ98871.1"/>
    </source>
</evidence>
<dbReference type="Gene3D" id="3.40.190.170">
    <property type="entry name" value="Bacterial extracellular solute-binding protein, family 7"/>
    <property type="match status" value="1"/>
</dbReference>
<dbReference type="GO" id="GO:0031317">
    <property type="term" value="C:tripartite ATP-independent periplasmic transporter complex"/>
    <property type="evidence" value="ECO:0007669"/>
    <property type="project" value="InterPro"/>
</dbReference>
<dbReference type="Pfam" id="PF03480">
    <property type="entry name" value="DctP"/>
    <property type="match status" value="1"/>
</dbReference>
<dbReference type="PIRSF" id="PIRSF039026">
    <property type="entry name" value="SiaP"/>
    <property type="match status" value="1"/>
</dbReference>
<feature type="binding site" evidence="3">
    <location>
        <position position="215"/>
    </location>
    <ligand>
        <name>substrate</name>
    </ligand>
</feature>
<gene>
    <name evidence="5" type="ORF">DKW60_07445</name>
</gene>
<keyword evidence="1 4" id="KW-0732">Signal</keyword>
<feature type="signal peptide" evidence="4">
    <location>
        <begin position="1"/>
        <end position="26"/>
    </location>
</feature>
<sequence length="357" mass="39350">MFQKLTKVAMSVAIAAALGGSAVAHAKDKKVLLKLPVYFGTHLPGLGTTPKWLADNLKAQDSTVKVKVYEPGKLIPPKEILQAVSKGQVNAGYTTPGYNTGVLGNGAAIFSAVPFGPDFGEFLAWVYYGDGRKMWQEMYEKKNLNVHAIPCGTVAPETSGWFSKPIDKPEDLEGLRMRFFGLGALVMEKLGVSTSLLSSKEIFPALEKGAIDATEFSMPAIDKNLGFHKILKYNYFPGWHQPTTLFELIINGDTWKDMSKGQQNQIETTCKAAILDAFAMGESMQFPVMQENVKNGVENRVWSDEMLGAFKSKWDEVVVEESAKDPEFKAIWDNLATFREGYAIWGATGYLPRAKAE</sequence>
<dbReference type="InterPro" id="IPR038404">
    <property type="entry name" value="TRAP_DctP_sf"/>
</dbReference>
<keyword evidence="6" id="KW-1185">Reference proteome</keyword>
<feature type="binding site" evidence="3">
    <location>
        <position position="216"/>
    </location>
    <ligand>
        <name>Na(+)</name>
        <dbReference type="ChEBI" id="CHEBI:29101"/>
    </ligand>
</feature>
<evidence type="ECO:0000256" key="2">
    <source>
        <dbReference type="PIRSR" id="PIRSR039026-1"/>
    </source>
</evidence>
<evidence type="ECO:0000256" key="1">
    <source>
        <dbReference type="ARBA" id="ARBA00022729"/>
    </source>
</evidence>
<dbReference type="OrthoDB" id="9769667at2"/>
<proteinExistence type="predicted"/>